<dbReference type="SUPFAM" id="SSF57196">
    <property type="entry name" value="EGF/Laminin"/>
    <property type="match status" value="2"/>
</dbReference>
<protein>
    <submittedName>
        <fullName evidence="15">DNA repair protein Rad9,Rhp9</fullName>
    </submittedName>
</protein>
<keyword evidence="2" id="KW-1003">Cell membrane</keyword>
<feature type="signal peptide" evidence="13">
    <location>
        <begin position="1"/>
        <end position="24"/>
    </location>
</feature>
<evidence type="ECO:0000256" key="3">
    <source>
        <dbReference type="ARBA" id="ARBA00022536"/>
    </source>
</evidence>
<dbReference type="InterPro" id="IPR051022">
    <property type="entry name" value="Notch_Cell-Fate_Det"/>
</dbReference>
<sequence length="210" mass="22869">MPEEIRLNSEFLVLALIIFTPVAAHNYVDGSSGLKRGVHVQGNRVSYGNFAVDKFHRLQVSVGSSSIVSTYRECALSCVNNPPCSSFNVGSSPRSDGKFRCELLNEDKYTASPGQLVSSSSYHHYSIKTPCSSWPCKNGAKCIPNYEHGGYSCNCHPGYTGKTCQTEIDECSSNPCKNGATCKDHVNRYTCQCAAGFRGYSCNKAVCEDT</sequence>
<evidence type="ECO:0000256" key="12">
    <source>
        <dbReference type="PROSITE-ProRule" id="PRU00076"/>
    </source>
</evidence>
<dbReference type="AlphaFoldDB" id="A0A9W9Z788"/>
<keyword evidence="4" id="KW-0812">Transmembrane</keyword>
<dbReference type="InterPro" id="IPR018097">
    <property type="entry name" value="EGF_Ca-bd_CS"/>
</dbReference>
<proteinExistence type="predicted"/>
<dbReference type="Proteomes" id="UP001163046">
    <property type="component" value="Unassembled WGS sequence"/>
</dbReference>
<evidence type="ECO:0000256" key="4">
    <source>
        <dbReference type="ARBA" id="ARBA00022692"/>
    </source>
</evidence>
<feature type="chain" id="PRO_5040854261" evidence="13">
    <location>
        <begin position="25"/>
        <end position="210"/>
    </location>
</feature>
<dbReference type="PROSITE" id="PS01186">
    <property type="entry name" value="EGF_2"/>
    <property type="match status" value="2"/>
</dbReference>
<dbReference type="GO" id="GO:0032991">
    <property type="term" value="C:protein-containing complex"/>
    <property type="evidence" value="ECO:0007669"/>
    <property type="project" value="TreeGrafter"/>
</dbReference>
<dbReference type="SMART" id="SM00179">
    <property type="entry name" value="EGF_CA"/>
    <property type="match status" value="2"/>
</dbReference>
<comment type="caution">
    <text evidence="12">Lacks conserved residue(s) required for the propagation of feature annotation.</text>
</comment>
<dbReference type="InterPro" id="IPR000152">
    <property type="entry name" value="EGF-type_Asp/Asn_hydroxyl_site"/>
</dbReference>
<dbReference type="EMBL" id="MU826397">
    <property type="protein sequence ID" value="KAJ7376516.1"/>
    <property type="molecule type" value="Genomic_DNA"/>
</dbReference>
<dbReference type="GO" id="GO:0023052">
    <property type="term" value="P:signaling"/>
    <property type="evidence" value="ECO:0007669"/>
    <property type="project" value="UniProtKB-ARBA"/>
</dbReference>
<dbReference type="GO" id="GO:0007154">
    <property type="term" value="P:cell communication"/>
    <property type="evidence" value="ECO:0007669"/>
    <property type="project" value="UniProtKB-ARBA"/>
</dbReference>
<dbReference type="PROSITE" id="PS00010">
    <property type="entry name" value="ASX_HYDROXYL"/>
    <property type="match status" value="1"/>
</dbReference>
<keyword evidence="11" id="KW-0325">Glycoprotein</keyword>
<evidence type="ECO:0000256" key="10">
    <source>
        <dbReference type="ARBA" id="ARBA00023157"/>
    </source>
</evidence>
<evidence type="ECO:0000256" key="9">
    <source>
        <dbReference type="ARBA" id="ARBA00023136"/>
    </source>
</evidence>
<evidence type="ECO:0000256" key="5">
    <source>
        <dbReference type="ARBA" id="ARBA00022729"/>
    </source>
</evidence>
<dbReference type="InterPro" id="IPR000742">
    <property type="entry name" value="EGF"/>
</dbReference>
<evidence type="ECO:0000259" key="14">
    <source>
        <dbReference type="PROSITE" id="PS50026"/>
    </source>
</evidence>
<feature type="disulfide bond" evidence="12">
    <location>
        <begin position="193"/>
        <end position="202"/>
    </location>
</feature>
<feature type="disulfide bond" evidence="12">
    <location>
        <begin position="155"/>
        <end position="164"/>
    </location>
</feature>
<dbReference type="PROSITE" id="PS00022">
    <property type="entry name" value="EGF_1"/>
    <property type="match status" value="2"/>
</dbReference>
<dbReference type="InterPro" id="IPR001881">
    <property type="entry name" value="EGF-like_Ca-bd_dom"/>
</dbReference>
<comment type="caution">
    <text evidence="15">The sequence shown here is derived from an EMBL/GenBank/DDBJ whole genome shotgun (WGS) entry which is preliminary data.</text>
</comment>
<dbReference type="GO" id="GO:0005509">
    <property type="term" value="F:calcium ion binding"/>
    <property type="evidence" value="ECO:0007669"/>
    <property type="project" value="InterPro"/>
</dbReference>
<evidence type="ECO:0000256" key="11">
    <source>
        <dbReference type="ARBA" id="ARBA00023180"/>
    </source>
</evidence>
<dbReference type="Gene3D" id="2.10.25.10">
    <property type="entry name" value="Laminin"/>
    <property type="match status" value="2"/>
</dbReference>
<dbReference type="PANTHER" id="PTHR24049">
    <property type="entry name" value="CRUMBS FAMILY MEMBER"/>
    <property type="match status" value="1"/>
</dbReference>
<keyword evidence="8" id="KW-1133">Transmembrane helix</keyword>
<gene>
    <name evidence="15" type="primary">CRB2_7</name>
    <name evidence="15" type="ORF">OS493_034252</name>
</gene>
<dbReference type="Pfam" id="PF00008">
    <property type="entry name" value="EGF"/>
    <property type="match status" value="2"/>
</dbReference>
<keyword evidence="16" id="KW-1185">Reference proteome</keyword>
<dbReference type="SMART" id="SM00181">
    <property type="entry name" value="EGF"/>
    <property type="match status" value="2"/>
</dbReference>
<accession>A0A9W9Z788</accession>
<feature type="domain" description="EGF-like" evidence="14">
    <location>
        <begin position="127"/>
        <end position="165"/>
    </location>
</feature>
<keyword evidence="3 12" id="KW-0245">EGF-like domain</keyword>
<evidence type="ECO:0000313" key="16">
    <source>
        <dbReference type="Proteomes" id="UP001163046"/>
    </source>
</evidence>
<evidence type="ECO:0000256" key="2">
    <source>
        <dbReference type="ARBA" id="ARBA00022475"/>
    </source>
</evidence>
<comment type="subcellular location">
    <subcellularLocation>
        <location evidence="1">Cell membrane</location>
        <topology evidence="1">Single-pass type I membrane protein</topology>
    </subcellularLocation>
</comment>
<name>A0A9W9Z788_9CNID</name>
<evidence type="ECO:0000256" key="13">
    <source>
        <dbReference type="SAM" id="SignalP"/>
    </source>
</evidence>
<dbReference type="PRINTS" id="PR00010">
    <property type="entry name" value="EGFBLOOD"/>
</dbReference>
<evidence type="ECO:0000256" key="6">
    <source>
        <dbReference type="ARBA" id="ARBA00022737"/>
    </source>
</evidence>
<keyword evidence="10 12" id="KW-1015">Disulfide bond</keyword>
<keyword evidence="6" id="KW-0677">Repeat</keyword>
<keyword evidence="7" id="KW-0106">Calcium</keyword>
<dbReference type="GO" id="GO:0005886">
    <property type="term" value="C:plasma membrane"/>
    <property type="evidence" value="ECO:0007669"/>
    <property type="project" value="UniProtKB-SubCell"/>
</dbReference>
<evidence type="ECO:0000256" key="8">
    <source>
        <dbReference type="ARBA" id="ARBA00022989"/>
    </source>
</evidence>
<feature type="disulfide bond" evidence="12">
    <location>
        <begin position="136"/>
        <end position="153"/>
    </location>
</feature>
<dbReference type="GO" id="GO:0007157">
    <property type="term" value="P:heterophilic cell-cell adhesion via plasma membrane cell adhesion molecules"/>
    <property type="evidence" value="ECO:0007669"/>
    <property type="project" value="TreeGrafter"/>
</dbReference>
<feature type="domain" description="EGF-like" evidence="14">
    <location>
        <begin position="167"/>
        <end position="203"/>
    </location>
</feature>
<dbReference type="GO" id="GO:0045197">
    <property type="term" value="P:establishment or maintenance of epithelial cell apical/basal polarity"/>
    <property type="evidence" value="ECO:0007669"/>
    <property type="project" value="TreeGrafter"/>
</dbReference>
<dbReference type="PROSITE" id="PS50026">
    <property type="entry name" value="EGF_3"/>
    <property type="match status" value="2"/>
</dbReference>
<organism evidence="15 16">
    <name type="scientific">Desmophyllum pertusum</name>
    <dbReference type="NCBI Taxonomy" id="174260"/>
    <lineage>
        <taxon>Eukaryota</taxon>
        <taxon>Metazoa</taxon>
        <taxon>Cnidaria</taxon>
        <taxon>Anthozoa</taxon>
        <taxon>Hexacorallia</taxon>
        <taxon>Scleractinia</taxon>
        <taxon>Caryophylliina</taxon>
        <taxon>Caryophylliidae</taxon>
        <taxon>Desmophyllum</taxon>
    </lineage>
</organism>
<dbReference type="OrthoDB" id="5978931at2759"/>
<evidence type="ECO:0000256" key="7">
    <source>
        <dbReference type="ARBA" id="ARBA00022837"/>
    </source>
</evidence>
<keyword evidence="5 13" id="KW-0732">Signal</keyword>
<dbReference type="PROSITE" id="PS01187">
    <property type="entry name" value="EGF_CA"/>
    <property type="match status" value="1"/>
</dbReference>
<reference evidence="15" key="1">
    <citation type="submission" date="2023-01" db="EMBL/GenBank/DDBJ databases">
        <title>Genome assembly of the deep-sea coral Lophelia pertusa.</title>
        <authorList>
            <person name="Herrera S."/>
            <person name="Cordes E."/>
        </authorList>
    </citation>
    <scope>NUCLEOTIDE SEQUENCE</scope>
    <source>
        <strain evidence="15">USNM1676648</strain>
        <tissue evidence="15">Polyp</tissue>
    </source>
</reference>
<dbReference type="FunFam" id="2.10.25.10:FF:000095">
    <property type="entry name" value="Notch, isoform B"/>
    <property type="match status" value="1"/>
</dbReference>
<dbReference type="PANTHER" id="PTHR24049:SF22">
    <property type="entry name" value="DROSOPHILA CRUMBS HOMOLOG"/>
    <property type="match status" value="1"/>
</dbReference>
<evidence type="ECO:0000256" key="1">
    <source>
        <dbReference type="ARBA" id="ARBA00004251"/>
    </source>
</evidence>
<dbReference type="FunFam" id="2.10.25.10:FF:000391">
    <property type="entry name" value="Weary, isoform C"/>
    <property type="match status" value="1"/>
</dbReference>
<evidence type="ECO:0000313" key="15">
    <source>
        <dbReference type="EMBL" id="KAJ7376516.1"/>
    </source>
</evidence>
<keyword evidence="9" id="KW-0472">Membrane</keyword>
<dbReference type="CDD" id="cd00054">
    <property type="entry name" value="EGF_CA"/>
    <property type="match status" value="2"/>
</dbReference>